<evidence type="ECO:0000259" key="1">
    <source>
        <dbReference type="PROSITE" id="PS50995"/>
    </source>
</evidence>
<accession>A0A2P7S7D4</accession>
<dbReference type="SMART" id="SM00347">
    <property type="entry name" value="HTH_MARR"/>
    <property type="match status" value="1"/>
</dbReference>
<evidence type="ECO:0000313" key="3">
    <source>
        <dbReference type="Proteomes" id="UP000241229"/>
    </source>
</evidence>
<dbReference type="GO" id="GO:0006950">
    <property type="term" value="P:response to stress"/>
    <property type="evidence" value="ECO:0007669"/>
    <property type="project" value="TreeGrafter"/>
</dbReference>
<dbReference type="InterPro" id="IPR036388">
    <property type="entry name" value="WH-like_DNA-bd_sf"/>
</dbReference>
<dbReference type="InterPro" id="IPR036390">
    <property type="entry name" value="WH_DNA-bd_sf"/>
</dbReference>
<proteinExistence type="predicted"/>
<dbReference type="Gene3D" id="1.10.10.10">
    <property type="entry name" value="Winged helix-like DNA-binding domain superfamily/Winged helix DNA-binding domain"/>
    <property type="match status" value="1"/>
</dbReference>
<comment type="caution">
    <text evidence="2">The sequence shown here is derived from an EMBL/GenBank/DDBJ whole genome shotgun (WGS) entry which is preliminary data.</text>
</comment>
<dbReference type="PANTHER" id="PTHR33164:SF57">
    <property type="entry name" value="MARR-FAMILY TRANSCRIPTIONAL REGULATOR"/>
    <property type="match status" value="1"/>
</dbReference>
<dbReference type="EMBL" id="PXYK01000014">
    <property type="protein sequence ID" value="PSJ58357.1"/>
    <property type="molecule type" value="Genomic_DNA"/>
</dbReference>
<reference evidence="2 3" key="1">
    <citation type="submission" date="2018-03" db="EMBL/GenBank/DDBJ databases">
        <title>The draft genome of Mesorhizobium sp. 6GN-30.</title>
        <authorList>
            <person name="Liu L."/>
            <person name="Li L."/>
            <person name="Wang T."/>
            <person name="Zhang X."/>
            <person name="Liang L."/>
        </authorList>
    </citation>
    <scope>NUCLEOTIDE SEQUENCE [LARGE SCALE GENOMIC DNA]</scope>
    <source>
        <strain evidence="2 3">6GN30</strain>
    </source>
</reference>
<keyword evidence="3" id="KW-1185">Reference proteome</keyword>
<dbReference type="PROSITE" id="PS50995">
    <property type="entry name" value="HTH_MARR_2"/>
    <property type="match status" value="1"/>
</dbReference>
<dbReference type="InterPro" id="IPR000835">
    <property type="entry name" value="HTH_MarR-typ"/>
</dbReference>
<dbReference type="SUPFAM" id="SSF46785">
    <property type="entry name" value="Winged helix' DNA-binding domain"/>
    <property type="match status" value="1"/>
</dbReference>
<gene>
    <name evidence="2" type="ORF">C7I84_15445</name>
</gene>
<sequence length="172" mass="19211">MTEQGGVDWIDSETKVAEAPADHGDDLRLWLRLLTCSTLVETEVRRRLREDFDFTLPRFDLLAQLERAEQGMVLGELSKRMMVSAGNLTALVERLVESGHVSRTTSPTDRRVQIIALTDFGRAAFREMADRHGDWIGDLFKDLSARDRVALIDELGKLKRSIRASLAAGGGS</sequence>
<evidence type="ECO:0000313" key="2">
    <source>
        <dbReference type="EMBL" id="PSJ58357.1"/>
    </source>
</evidence>
<dbReference type="GO" id="GO:0003700">
    <property type="term" value="F:DNA-binding transcription factor activity"/>
    <property type="evidence" value="ECO:0007669"/>
    <property type="project" value="InterPro"/>
</dbReference>
<dbReference type="AlphaFoldDB" id="A0A2P7S7D4"/>
<dbReference type="Pfam" id="PF12802">
    <property type="entry name" value="MarR_2"/>
    <property type="match status" value="1"/>
</dbReference>
<protein>
    <submittedName>
        <fullName evidence="2">MarR family transcriptional regulator</fullName>
    </submittedName>
</protein>
<dbReference type="InterPro" id="IPR039422">
    <property type="entry name" value="MarR/SlyA-like"/>
</dbReference>
<feature type="domain" description="HTH marR-type" evidence="1">
    <location>
        <begin position="26"/>
        <end position="160"/>
    </location>
</feature>
<dbReference type="PRINTS" id="PR00598">
    <property type="entry name" value="HTHMARR"/>
</dbReference>
<dbReference type="PANTHER" id="PTHR33164">
    <property type="entry name" value="TRANSCRIPTIONAL REGULATOR, MARR FAMILY"/>
    <property type="match status" value="1"/>
</dbReference>
<dbReference type="OrthoDB" id="7063965at2"/>
<dbReference type="FunFam" id="1.10.10.10:FF:000590">
    <property type="entry name" value="Transcriptional regulator, MarR family"/>
    <property type="match status" value="1"/>
</dbReference>
<dbReference type="RefSeq" id="WP_106773097.1">
    <property type="nucleotide sequence ID" value="NZ_PXYK01000014.1"/>
</dbReference>
<dbReference type="Proteomes" id="UP000241229">
    <property type="component" value="Unassembled WGS sequence"/>
</dbReference>
<name>A0A2P7S7D4_9HYPH</name>
<organism evidence="2 3">
    <name type="scientific">Kumtagia ephedrae</name>
    <dbReference type="NCBI Taxonomy" id="2116701"/>
    <lineage>
        <taxon>Bacteria</taxon>
        <taxon>Pseudomonadati</taxon>
        <taxon>Pseudomonadota</taxon>
        <taxon>Alphaproteobacteria</taxon>
        <taxon>Hyphomicrobiales</taxon>
        <taxon>Phyllobacteriaceae</taxon>
        <taxon>Kumtagia</taxon>
    </lineage>
</organism>